<protein>
    <submittedName>
        <fullName evidence="1">Uncharacterized protein</fullName>
    </submittedName>
</protein>
<keyword evidence="2" id="KW-1185">Reference proteome</keyword>
<organism evidence="1 2">
    <name type="scientific">Paenibacillus albilobatus</name>
    <dbReference type="NCBI Taxonomy" id="2716884"/>
    <lineage>
        <taxon>Bacteria</taxon>
        <taxon>Bacillati</taxon>
        <taxon>Bacillota</taxon>
        <taxon>Bacilli</taxon>
        <taxon>Bacillales</taxon>
        <taxon>Paenibacillaceae</taxon>
        <taxon>Paenibacillus</taxon>
    </lineage>
</organism>
<sequence>MELTPKQRTVLLTLTTEWQTPIRLANQLPEASGNLPDVQEGLKVLLQEGLVQMNPTVAGLYRLTKEGNTLKERVRIEDNRIK</sequence>
<proteinExistence type="predicted"/>
<comment type="caution">
    <text evidence="1">The sequence shown here is derived from an EMBL/GenBank/DDBJ whole genome shotgun (WGS) entry which is preliminary data.</text>
</comment>
<dbReference type="EMBL" id="BORQ01000002">
    <property type="protein sequence ID" value="GIO30933.1"/>
    <property type="molecule type" value="Genomic_DNA"/>
</dbReference>
<dbReference type="RefSeq" id="WP_160041380.1">
    <property type="nucleotide sequence ID" value="NZ_BORQ01000002.1"/>
</dbReference>
<gene>
    <name evidence="1" type="ORF">J2TS6_20740</name>
</gene>
<dbReference type="AlphaFoldDB" id="A0A919XIH1"/>
<evidence type="ECO:0000313" key="1">
    <source>
        <dbReference type="EMBL" id="GIO30933.1"/>
    </source>
</evidence>
<name>A0A919XIH1_9BACL</name>
<accession>A0A919XIH1</accession>
<reference evidence="1" key="1">
    <citation type="submission" date="2021-03" db="EMBL/GenBank/DDBJ databases">
        <title>Antimicrobial resistance genes in bacteria isolated from Japanese honey, and their potential for conferring macrolide and lincosamide resistance in the American foulbrood pathogen Paenibacillus larvae.</title>
        <authorList>
            <person name="Okamoto M."/>
            <person name="Kumagai M."/>
            <person name="Kanamori H."/>
            <person name="Takamatsu D."/>
        </authorList>
    </citation>
    <scope>NUCLEOTIDE SEQUENCE</scope>
    <source>
        <strain evidence="1">J2TS6</strain>
    </source>
</reference>
<evidence type="ECO:0000313" key="2">
    <source>
        <dbReference type="Proteomes" id="UP000679779"/>
    </source>
</evidence>
<dbReference type="Proteomes" id="UP000679779">
    <property type="component" value="Unassembled WGS sequence"/>
</dbReference>